<dbReference type="PANTHER" id="PTHR24365">
    <property type="entry name" value="TOLL-LIKE RECEPTOR"/>
    <property type="match status" value="1"/>
</dbReference>
<dbReference type="InterPro" id="IPR035897">
    <property type="entry name" value="Toll_tir_struct_dom_sf"/>
</dbReference>
<keyword evidence="3" id="KW-0399">Innate immunity</keyword>
<evidence type="ECO:0000256" key="14">
    <source>
        <dbReference type="SAM" id="Phobius"/>
    </source>
</evidence>
<dbReference type="InterPro" id="IPR001611">
    <property type="entry name" value="Leu-rich_rpt"/>
</dbReference>
<dbReference type="Pfam" id="PF01582">
    <property type="entry name" value="TIR"/>
    <property type="match status" value="1"/>
</dbReference>
<sequence>MTAASHLHALQALLFSVLLAPPAASYSYRNCIENPHDTTSFNCIQRFQHSVDNLVADLPRGTVSLNVSHNQISALNPGAFSHLPRLASLRLDYNGLEVIQDGAFEGLGLLRSLNLSFNAIRHLSNGTFDGLHNLTELWLRNNRLATVPPGAFSSLAGLERLYLDSNRLEGFSEIVEEISGLGRLRVLDLCINRLKSVSYSSHLPWSLADLSLCNNSIVTLDRKQGLFGRIRKLDLSGNSNLDENSFQDIDMRNITYFRMRFTKISVLRFLNLSNINRSCVDYSGISFNRTGNLGDLCRNLRYHPIRKLTLQRNKITSILNNEFAECPQFKTLDLSYNSLKKIGCLKFLENKTSLEAVKIEHNLLDSLNSCSGAPAFPNLVNVTYRYNRILTVSDHAFGYAPGLRWLQLNINNIAYLGKHALTNLTQLLELRLDNNLITDLFYSSFQDLESLQTLNLRNNRISVIFNQTFHNLAKLRILDLGGNKITHFAPMAFAGLRNLSNLYLDRNNIKSVFGEVFRLVRQTLKILDLQGNMIRFIKNSTRVSPFVNLTMLQDLKLQWQRPYGITIVPHTFFRGLGSLRSLYLSGNGITVLPEDTFDDLVNLEFLSLDNSGMGINNLRPGIFKSLGKLRNLNLENMGVQSLSREVFRNLTGLQTLLLNRNALPSLEEEVILSLTSLRYLDLRGCPLTCTCHNTWLQNWSSTNQKVQVVYFQNLSCPDRPGYLYNFDTKVCYLDFGMYLFASTCPAVILLTILPVLYVKLYWRFRYSYYIFRSWFNDRWRRADDEDQRYKYDAFISYNSADEGWVLQELLPNLELRGPPSFKLCLHHRDFELGRNIVDNIVDSIYCSRKTLCVVSRQFLLSEWCSLEIQLASYRLFHELRDVLILVFLERIPERELSAYHKMRKVMLKKTYIEWPRDPEGQGLFWTKLKEALRSSNLSDSNTVWSSD</sequence>
<dbReference type="Proteomes" id="UP001369086">
    <property type="component" value="Unassembled WGS sequence"/>
</dbReference>
<dbReference type="Gene3D" id="3.80.10.10">
    <property type="entry name" value="Ribonuclease Inhibitor"/>
    <property type="match status" value="4"/>
</dbReference>
<dbReference type="SUPFAM" id="SSF52200">
    <property type="entry name" value="Toll/Interleukin receptor TIR domain"/>
    <property type="match status" value="1"/>
</dbReference>
<evidence type="ECO:0000256" key="1">
    <source>
        <dbReference type="ARBA" id="ARBA00004167"/>
    </source>
</evidence>
<feature type="signal peptide" evidence="15">
    <location>
        <begin position="1"/>
        <end position="25"/>
    </location>
</feature>
<evidence type="ECO:0000256" key="8">
    <source>
        <dbReference type="ARBA" id="ARBA00022859"/>
    </source>
</evidence>
<accession>A0ABR0YBI5</accession>
<feature type="domain" description="TIR" evidence="16">
    <location>
        <begin position="789"/>
        <end position="932"/>
    </location>
</feature>
<dbReference type="Gene3D" id="3.40.50.10140">
    <property type="entry name" value="Toll/interleukin-1 receptor homology (TIR) domain"/>
    <property type="match status" value="1"/>
</dbReference>
<evidence type="ECO:0000256" key="4">
    <source>
        <dbReference type="ARBA" id="ARBA00022614"/>
    </source>
</evidence>
<dbReference type="Pfam" id="PF13306">
    <property type="entry name" value="LRR_5"/>
    <property type="match status" value="1"/>
</dbReference>
<dbReference type="PROSITE" id="PS50104">
    <property type="entry name" value="TIR"/>
    <property type="match status" value="1"/>
</dbReference>
<keyword evidence="4" id="KW-0433">Leucine-rich repeat</keyword>
<evidence type="ECO:0000256" key="2">
    <source>
        <dbReference type="ARBA" id="ARBA00009634"/>
    </source>
</evidence>
<keyword evidence="9 14" id="KW-1133">Transmembrane helix</keyword>
<dbReference type="PANTHER" id="PTHR24365:SF545">
    <property type="entry name" value="TOLL-LIKE RECEPTOR 12"/>
    <property type="match status" value="1"/>
</dbReference>
<dbReference type="SMART" id="SM00255">
    <property type="entry name" value="TIR"/>
    <property type="match status" value="1"/>
</dbReference>
<keyword evidence="11" id="KW-0675">Receptor</keyword>
<evidence type="ECO:0000313" key="17">
    <source>
        <dbReference type="EMBL" id="KAK6469744.1"/>
    </source>
</evidence>
<dbReference type="Pfam" id="PF13855">
    <property type="entry name" value="LRR_8"/>
    <property type="match status" value="5"/>
</dbReference>
<evidence type="ECO:0000259" key="16">
    <source>
        <dbReference type="PROSITE" id="PS50104"/>
    </source>
</evidence>
<dbReference type="InterPro" id="IPR026906">
    <property type="entry name" value="LRR_5"/>
</dbReference>
<keyword evidence="5 14" id="KW-0812">Transmembrane</keyword>
<keyword evidence="7" id="KW-0677">Repeat</keyword>
<dbReference type="SMART" id="SM00369">
    <property type="entry name" value="LRR_TYP"/>
    <property type="match status" value="16"/>
</dbReference>
<dbReference type="PROSITE" id="PS51450">
    <property type="entry name" value="LRR"/>
    <property type="match status" value="6"/>
</dbReference>
<gene>
    <name evidence="17" type="ORF">HHUSO_G32131</name>
</gene>
<proteinExistence type="inferred from homology"/>
<evidence type="ECO:0000256" key="10">
    <source>
        <dbReference type="ARBA" id="ARBA00023136"/>
    </source>
</evidence>
<evidence type="ECO:0000256" key="12">
    <source>
        <dbReference type="ARBA" id="ARBA00023180"/>
    </source>
</evidence>
<reference evidence="17 18" key="1">
    <citation type="submission" date="2021-05" db="EMBL/GenBank/DDBJ databases">
        <authorList>
            <person name="Zahm M."/>
            <person name="Klopp C."/>
            <person name="Cabau C."/>
            <person name="Kuhl H."/>
            <person name="Suciu R."/>
            <person name="Ciorpac M."/>
            <person name="Holostenco D."/>
            <person name="Gessner J."/>
            <person name="Wuertz S."/>
            <person name="Hohne C."/>
            <person name="Stock M."/>
            <person name="Gislard M."/>
            <person name="Lluch J."/>
            <person name="Milhes M."/>
            <person name="Lampietro C."/>
            <person name="Lopez Roques C."/>
            <person name="Donnadieu C."/>
            <person name="Du K."/>
            <person name="Schartl M."/>
            <person name="Guiguen Y."/>
        </authorList>
    </citation>
    <scope>NUCLEOTIDE SEQUENCE [LARGE SCALE GENOMIC DNA]</scope>
    <source>
        <strain evidence="17">Hh-F2</strain>
        <tissue evidence="17">Blood</tissue>
    </source>
</reference>
<keyword evidence="12" id="KW-0325">Glycoprotein</keyword>
<keyword evidence="6 15" id="KW-0732">Signal</keyword>
<comment type="similarity">
    <text evidence="2">Belongs to the Toll-like receptor family.</text>
</comment>
<organism evidence="17 18">
    <name type="scientific">Huso huso</name>
    <name type="common">Beluga</name>
    <name type="synonym">Acipenser huso</name>
    <dbReference type="NCBI Taxonomy" id="61971"/>
    <lineage>
        <taxon>Eukaryota</taxon>
        <taxon>Metazoa</taxon>
        <taxon>Chordata</taxon>
        <taxon>Craniata</taxon>
        <taxon>Vertebrata</taxon>
        <taxon>Euteleostomi</taxon>
        <taxon>Actinopterygii</taxon>
        <taxon>Chondrostei</taxon>
        <taxon>Acipenseriformes</taxon>
        <taxon>Acipenseridae</taxon>
        <taxon>Huso</taxon>
    </lineage>
</organism>
<feature type="transmembrane region" description="Helical" evidence="14">
    <location>
        <begin position="735"/>
        <end position="758"/>
    </location>
</feature>
<dbReference type="EMBL" id="JAHFZB010000038">
    <property type="protein sequence ID" value="KAK6469744.1"/>
    <property type="molecule type" value="Genomic_DNA"/>
</dbReference>
<keyword evidence="13" id="KW-0395">Inflammatory response</keyword>
<comment type="subcellular location">
    <subcellularLocation>
        <location evidence="1">Membrane</location>
        <topology evidence="1">Single-pass membrane protein</topology>
    </subcellularLocation>
</comment>
<dbReference type="SMART" id="SM00365">
    <property type="entry name" value="LRR_SD22"/>
    <property type="match status" value="8"/>
</dbReference>
<dbReference type="InterPro" id="IPR000157">
    <property type="entry name" value="TIR_dom"/>
</dbReference>
<evidence type="ECO:0000256" key="11">
    <source>
        <dbReference type="ARBA" id="ARBA00023170"/>
    </source>
</evidence>
<evidence type="ECO:0000313" key="18">
    <source>
        <dbReference type="Proteomes" id="UP001369086"/>
    </source>
</evidence>
<name>A0ABR0YBI5_HUSHU</name>
<feature type="chain" id="PRO_5046419799" evidence="15">
    <location>
        <begin position="26"/>
        <end position="947"/>
    </location>
</feature>
<evidence type="ECO:0000256" key="5">
    <source>
        <dbReference type="ARBA" id="ARBA00022692"/>
    </source>
</evidence>
<dbReference type="SUPFAM" id="SSF52058">
    <property type="entry name" value="L domain-like"/>
    <property type="match status" value="2"/>
</dbReference>
<evidence type="ECO:0000256" key="7">
    <source>
        <dbReference type="ARBA" id="ARBA00022737"/>
    </source>
</evidence>
<keyword evidence="10 14" id="KW-0472">Membrane</keyword>
<evidence type="ECO:0000256" key="13">
    <source>
        <dbReference type="ARBA" id="ARBA00023198"/>
    </source>
</evidence>
<evidence type="ECO:0000256" key="3">
    <source>
        <dbReference type="ARBA" id="ARBA00022588"/>
    </source>
</evidence>
<evidence type="ECO:0000256" key="9">
    <source>
        <dbReference type="ARBA" id="ARBA00022989"/>
    </source>
</evidence>
<evidence type="ECO:0000256" key="15">
    <source>
        <dbReference type="SAM" id="SignalP"/>
    </source>
</evidence>
<protein>
    <submittedName>
        <fullName evidence="17">Toll-like receptor 13</fullName>
    </submittedName>
</protein>
<dbReference type="InterPro" id="IPR003591">
    <property type="entry name" value="Leu-rich_rpt_typical-subtyp"/>
</dbReference>
<dbReference type="InterPro" id="IPR032675">
    <property type="entry name" value="LRR_dom_sf"/>
</dbReference>
<keyword evidence="8" id="KW-0391">Immunity</keyword>
<comment type="caution">
    <text evidence="17">The sequence shown here is derived from an EMBL/GenBank/DDBJ whole genome shotgun (WGS) entry which is preliminary data.</text>
</comment>
<keyword evidence="18" id="KW-1185">Reference proteome</keyword>
<evidence type="ECO:0000256" key="6">
    <source>
        <dbReference type="ARBA" id="ARBA00022729"/>
    </source>
</evidence>